<dbReference type="EMBL" id="NOJY02000007">
    <property type="protein sequence ID" value="RDY28317.1"/>
    <property type="molecule type" value="Genomic_DNA"/>
</dbReference>
<evidence type="ECO:0000313" key="2">
    <source>
        <dbReference type="Proteomes" id="UP000215694"/>
    </source>
</evidence>
<dbReference type="AlphaFoldDB" id="A0A371J6L6"/>
<proteinExistence type="predicted"/>
<dbReference type="RefSeq" id="WP_094367232.1">
    <property type="nucleotide sequence ID" value="NZ_NOJY02000007.1"/>
</dbReference>
<dbReference type="Proteomes" id="UP000215694">
    <property type="component" value="Unassembled WGS sequence"/>
</dbReference>
<sequence>MYKFFNDIKISDCLLADFALKCDDILNLSPIDYDTTTIVLSRNLANSILLRDNDKFNQNVAYLSNKKLLEDDELIESFLYRVMAYIKFKSSTYDILQKYDLVANYDQDHNHDFILFYDVLLARGINDGDDELLYYYLLTFLNRYINNDYTILAEYITIIEEIMNIDPIDTIYYSIDNVKNNKRIKFKDDMGYGITF</sequence>
<organism evidence="1 2">
    <name type="scientific">Romboutsia weinsteinii</name>
    <dbReference type="NCBI Taxonomy" id="2020949"/>
    <lineage>
        <taxon>Bacteria</taxon>
        <taxon>Bacillati</taxon>
        <taxon>Bacillota</taxon>
        <taxon>Clostridia</taxon>
        <taxon>Peptostreptococcales</taxon>
        <taxon>Peptostreptococcaceae</taxon>
        <taxon>Romboutsia</taxon>
    </lineage>
</organism>
<reference evidence="1 2" key="1">
    <citation type="journal article" date="2017" name="Genome Announc.">
        <title>Draft Genome Sequence of Romboutsia weinsteinii sp. nov. Strain CCRI-19649(T) Isolated from Surface Water.</title>
        <authorList>
            <person name="Maheux A.F."/>
            <person name="Boudreau D.K."/>
            <person name="Berube E."/>
            <person name="Boissinot M."/>
            <person name="Cantin P."/>
            <person name="Raymond F."/>
            <person name="Corbeil J."/>
            <person name="Omar R.F."/>
            <person name="Bergeron M.G."/>
        </authorList>
    </citation>
    <scope>NUCLEOTIDE SEQUENCE [LARGE SCALE GENOMIC DNA]</scope>
    <source>
        <strain evidence="1 2">CCRI-19649</strain>
    </source>
</reference>
<evidence type="ECO:0000313" key="1">
    <source>
        <dbReference type="EMBL" id="RDY28317.1"/>
    </source>
</evidence>
<keyword evidence="2" id="KW-1185">Reference proteome</keyword>
<comment type="caution">
    <text evidence="1">The sequence shown here is derived from an EMBL/GenBank/DDBJ whole genome shotgun (WGS) entry which is preliminary data.</text>
</comment>
<accession>A0A371J6L6</accession>
<gene>
    <name evidence="1" type="ORF">CHL78_005300</name>
</gene>
<protein>
    <submittedName>
        <fullName evidence="1">Uncharacterized protein</fullName>
    </submittedName>
</protein>
<name>A0A371J6L6_9FIRM</name>